<feature type="domain" description="UDENN" evidence="2">
    <location>
        <begin position="2"/>
        <end position="382"/>
    </location>
</feature>
<accession>A0ABQ9FWG4</accession>
<name>A0ABQ9FWG4_TEGGR</name>
<dbReference type="Gene3D" id="3.40.50.11500">
    <property type="match status" value="1"/>
</dbReference>
<dbReference type="Pfam" id="PF02141">
    <property type="entry name" value="DENN"/>
    <property type="match status" value="1"/>
</dbReference>
<protein>
    <recommendedName>
        <fullName evidence="2">UDENN domain-containing protein</fullName>
    </recommendedName>
</protein>
<sequence length="382" mass="43460">MFPPMMLSRHMSIRQPNTKKKTPVTINIESPVSEEVIKSIPTFCFPDDMKIECYKPESKVHYLVLTDMSGDNTYATCVTFYRPFIVEKRHKYSDIMVIMERDSDSDDSDQSPEDDQSNIYMSLDTAYGNLKFGAKRCYIPHCCVLISKHPYFSVMKDCLSSMVHKVEEDPEGMTQCVKQFAHVLTMTPVPPAGNVAIEFNISVNEFTLYPPESADRPVVDIPLHLVFLCFQDDEIFKILSAMLVEERIVFLSSNFALLFIVMESFRYFILPFTWSSRFTYVPVLPAKSLELLEAPGTFMMGCHAIHKKEVEQVEGLVIVDIDAGTVTMNQNSDLYEEALSNGHSEGTADIFDIPNIPVEAAKVFSSVCKRARYQYDIADSQR</sequence>
<dbReference type="InterPro" id="IPR005113">
    <property type="entry name" value="uDENN_dom"/>
</dbReference>
<reference evidence="3 4" key="1">
    <citation type="submission" date="2022-12" db="EMBL/GenBank/DDBJ databases">
        <title>Chromosome-level genome of Tegillarca granosa.</title>
        <authorList>
            <person name="Kim J."/>
        </authorList>
    </citation>
    <scope>NUCLEOTIDE SEQUENCE [LARGE SCALE GENOMIC DNA]</scope>
    <source>
        <strain evidence="3">Teg-2019</strain>
        <tissue evidence="3">Adductor muscle</tissue>
    </source>
</reference>
<comment type="caution">
    <text evidence="3">The sequence shown here is derived from an EMBL/GenBank/DDBJ whole genome shotgun (WGS) entry which is preliminary data.</text>
</comment>
<feature type="transmembrane region" description="Helical" evidence="1">
    <location>
        <begin position="248"/>
        <end position="269"/>
    </location>
</feature>
<organism evidence="3 4">
    <name type="scientific">Tegillarca granosa</name>
    <name type="common">Malaysian cockle</name>
    <name type="synonym">Anadara granosa</name>
    <dbReference type="NCBI Taxonomy" id="220873"/>
    <lineage>
        <taxon>Eukaryota</taxon>
        <taxon>Metazoa</taxon>
        <taxon>Spiralia</taxon>
        <taxon>Lophotrochozoa</taxon>
        <taxon>Mollusca</taxon>
        <taxon>Bivalvia</taxon>
        <taxon>Autobranchia</taxon>
        <taxon>Pteriomorphia</taxon>
        <taxon>Arcoida</taxon>
        <taxon>Arcoidea</taxon>
        <taxon>Arcidae</taxon>
        <taxon>Tegillarca</taxon>
    </lineage>
</organism>
<dbReference type="InterPro" id="IPR043153">
    <property type="entry name" value="DENN_C"/>
</dbReference>
<dbReference type="Pfam" id="PF03456">
    <property type="entry name" value="uDENN"/>
    <property type="match status" value="1"/>
</dbReference>
<keyword evidence="1" id="KW-0472">Membrane</keyword>
<dbReference type="EMBL" id="JARBDR010000018">
    <property type="protein sequence ID" value="KAJ8321592.1"/>
    <property type="molecule type" value="Genomic_DNA"/>
</dbReference>
<dbReference type="PANTHER" id="PTHR12296:SF21">
    <property type="entry name" value="DENN DOMAIN-CONTAINING PROTEIN 3"/>
    <property type="match status" value="1"/>
</dbReference>
<dbReference type="PROSITE" id="PS50211">
    <property type="entry name" value="DENN"/>
    <property type="match status" value="1"/>
</dbReference>
<proteinExistence type="predicted"/>
<dbReference type="InterPro" id="IPR051696">
    <property type="entry name" value="DENN_Domain_GEFs"/>
</dbReference>
<dbReference type="SMART" id="SM00800">
    <property type="entry name" value="uDENN"/>
    <property type="match status" value="1"/>
</dbReference>
<evidence type="ECO:0000313" key="3">
    <source>
        <dbReference type="EMBL" id="KAJ8321592.1"/>
    </source>
</evidence>
<evidence type="ECO:0000259" key="2">
    <source>
        <dbReference type="PROSITE" id="PS50211"/>
    </source>
</evidence>
<evidence type="ECO:0000313" key="4">
    <source>
        <dbReference type="Proteomes" id="UP001217089"/>
    </source>
</evidence>
<keyword evidence="4" id="KW-1185">Reference proteome</keyword>
<dbReference type="InterPro" id="IPR001194">
    <property type="entry name" value="cDENN_dom"/>
</dbReference>
<dbReference type="InterPro" id="IPR037516">
    <property type="entry name" value="Tripartite_DENN"/>
</dbReference>
<evidence type="ECO:0000256" key="1">
    <source>
        <dbReference type="SAM" id="Phobius"/>
    </source>
</evidence>
<keyword evidence="1" id="KW-0812">Transmembrane</keyword>
<gene>
    <name evidence="3" type="ORF">KUTeg_000063</name>
</gene>
<keyword evidence="1" id="KW-1133">Transmembrane helix</keyword>
<dbReference type="SMART" id="SM00799">
    <property type="entry name" value="DENN"/>
    <property type="match status" value="1"/>
</dbReference>
<dbReference type="Gene3D" id="3.30.450.200">
    <property type="match status" value="1"/>
</dbReference>
<dbReference type="Proteomes" id="UP001217089">
    <property type="component" value="Unassembled WGS sequence"/>
</dbReference>
<dbReference type="PANTHER" id="PTHR12296">
    <property type="entry name" value="DENN DOMAIN-CONTAINING PROTEIN 4"/>
    <property type="match status" value="1"/>
</dbReference>